<dbReference type="PROSITE" id="PS50110">
    <property type="entry name" value="RESPONSE_REGULATORY"/>
    <property type="match status" value="1"/>
</dbReference>
<accession>A0A7W7T6Y5</accession>
<dbReference type="InterPro" id="IPR050595">
    <property type="entry name" value="Bact_response_regulator"/>
</dbReference>
<proteinExistence type="predicted"/>
<dbReference type="Gene3D" id="3.40.50.2300">
    <property type="match status" value="1"/>
</dbReference>
<keyword evidence="4" id="KW-0238">DNA-binding</keyword>
<dbReference type="GO" id="GO:0000160">
    <property type="term" value="P:phosphorelay signal transduction system"/>
    <property type="evidence" value="ECO:0007669"/>
    <property type="project" value="InterPro"/>
</dbReference>
<dbReference type="PANTHER" id="PTHR44591">
    <property type="entry name" value="STRESS RESPONSE REGULATOR PROTEIN 1"/>
    <property type="match status" value="1"/>
</dbReference>
<gene>
    <name evidence="4" type="ORF">F4559_003704</name>
</gene>
<evidence type="ECO:0000313" key="4">
    <source>
        <dbReference type="EMBL" id="MBB4966345.1"/>
    </source>
</evidence>
<sequence length="124" mass="13331">MAAQRVLVAEDDPDIGLLIDFKLAQAGLDVITVADGAVVLDRARATEPDLFLLDVHLPGRSGLELCADLRQDPITRDKPIMLLSGGAHQWEIDEGLAAGANEYLVKPFSPAKLLEHVQNLLSAP</sequence>
<keyword evidence="1 2" id="KW-0597">Phosphoprotein</keyword>
<dbReference type="SUPFAM" id="SSF52172">
    <property type="entry name" value="CheY-like"/>
    <property type="match status" value="1"/>
</dbReference>
<organism evidence="4 5">
    <name type="scientific">Saccharothrix violaceirubra</name>
    <dbReference type="NCBI Taxonomy" id="413306"/>
    <lineage>
        <taxon>Bacteria</taxon>
        <taxon>Bacillati</taxon>
        <taxon>Actinomycetota</taxon>
        <taxon>Actinomycetes</taxon>
        <taxon>Pseudonocardiales</taxon>
        <taxon>Pseudonocardiaceae</taxon>
        <taxon>Saccharothrix</taxon>
    </lineage>
</organism>
<dbReference type="GO" id="GO:0003677">
    <property type="term" value="F:DNA binding"/>
    <property type="evidence" value="ECO:0007669"/>
    <property type="project" value="UniProtKB-KW"/>
</dbReference>
<dbReference type="AlphaFoldDB" id="A0A7W7T6Y5"/>
<evidence type="ECO:0000256" key="1">
    <source>
        <dbReference type="ARBA" id="ARBA00022553"/>
    </source>
</evidence>
<feature type="modified residue" description="4-aspartylphosphate" evidence="2">
    <location>
        <position position="54"/>
    </location>
</feature>
<reference evidence="4 5" key="1">
    <citation type="submission" date="2020-08" db="EMBL/GenBank/DDBJ databases">
        <title>Sequencing the genomes of 1000 actinobacteria strains.</title>
        <authorList>
            <person name="Klenk H.-P."/>
        </authorList>
    </citation>
    <scope>NUCLEOTIDE SEQUENCE [LARGE SCALE GENOMIC DNA]</scope>
    <source>
        <strain evidence="4 5">DSM 45084</strain>
    </source>
</reference>
<evidence type="ECO:0000256" key="2">
    <source>
        <dbReference type="PROSITE-ProRule" id="PRU00169"/>
    </source>
</evidence>
<comment type="caution">
    <text evidence="4">The sequence shown here is derived from an EMBL/GenBank/DDBJ whole genome shotgun (WGS) entry which is preliminary data.</text>
</comment>
<dbReference type="RefSeq" id="WP_184670285.1">
    <property type="nucleotide sequence ID" value="NZ_BAABAI010000026.1"/>
</dbReference>
<dbReference type="InterPro" id="IPR001789">
    <property type="entry name" value="Sig_transdc_resp-reg_receiver"/>
</dbReference>
<name>A0A7W7T6Y5_9PSEU</name>
<evidence type="ECO:0000313" key="5">
    <source>
        <dbReference type="Proteomes" id="UP000542674"/>
    </source>
</evidence>
<feature type="domain" description="Response regulatory" evidence="3">
    <location>
        <begin position="5"/>
        <end position="121"/>
    </location>
</feature>
<dbReference type="EMBL" id="JACHJS010000001">
    <property type="protein sequence ID" value="MBB4966345.1"/>
    <property type="molecule type" value="Genomic_DNA"/>
</dbReference>
<keyword evidence="5" id="KW-1185">Reference proteome</keyword>
<dbReference type="Proteomes" id="UP000542674">
    <property type="component" value="Unassembled WGS sequence"/>
</dbReference>
<dbReference type="SMART" id="SM00448">
    <property type="entry name" value="REC"/>
    <property type="match status" value="1"/>
</dbReference>
<evidence type="ECO:0000259" key="3">
    <source>
        <dbReference type="PROSITE" id="PS50110"/>
    </source>
</evidence>
<dbReference type="InterPro" id="IPR011006">
    <property type="entry name" value="CheY-like_superfamily"/>
</dbReference>
<dbReference type="PANTHER" id="PTHR44591:SF18">
    <property type="entry name" value="REGULATORY PROTEIN"/>
    <property type="match status" value="1"/>
</dbReference>
<dbReference type="Pfam" id="PF00072">
    <property type="entry name" value="Response_reg"/>
    <property type="match status" value="1"/>
</dbReference>
<protein>
    <submittedName>
        <fullName evidence="4">DNA-binding response OmpR family regulator</fullName>
    </submittedName>
</protein>